<proteinExistence type="predicted"/>
<evidence type="ECO:0000313" key="1">
    <source>
        <dbReference type="EMBL" id="SEU04192.1"/>
    </source>
</evidence>
<accession>A0ABY1CH61</accession>
<dbReference type="RefSeq" id="WP_054791035.1">
    <property type="nucleotide sequence ID" value="NZ_LT630003.1"/>
</dbReference>
<evidence type="ECO:0000313" key="2">
    <source>
        <dbReference type="Proteomes" id="UP000198970"/>
    </source>
</evidence>
<dbReference type="Proteomes" id="UP000198970">
    <property type="component" value="Chromosome I"/>
</dbReference>
<protein>
    <submittedName>
        <fullName evidence="1">Uncharacterized protein</fullName>
    </submittedName>
</protein>
<organism evidence="1 2">
    <name type="scientific">Lacrimispora sphenoides JCM 1415</name>
    <dbReference type="NCBI Taxonomy" id="1297793"/>
    <lineage>
        <taxon>Bacteria</taxon>
        <taxon>Bacillati</taxon>
        <taxon>Bacillota</taxon>
        <taxon>Clostridia</taxon>
        <taxon>Lachnospirales</taxon>
        <taxon>Lachnospiraceae</taxon>
        <taxon>Lacrimispora</taxon>
    </lineage>
</organism>
<name>A0ABY1CH61_9FIRM</name>
<sequence length="206" mass="23612">MGAFRFENRADDLRVICNKVCNQGKSTGVDITFINKSHNIFAPIRVTKSELLNPQKKFGNLFEDFDFDLTEVEIEKVINIARDSLMNDDAYETSGKDNIIDVIKSFHEKATNNPSEETAFRREDNLYIAAEFLDELLKGTGWKNLEFKRQLRNLRLLITNESRGYDILVNASRVQNTTKKYTCIKLKSNPHDLIDIEAMITGVEVA</sequence>
<gene>
    <name evidence="1" type="ORF">SAMN02745906_4276</name>
</gene>
<reference evidence="1 2" key="1">
    <citation type="submission" date="2016-10" db="EMBL/GenBank/DDBJ databases">
        <authorList>
            <person name="Varghese N."/>
            <person name="Submissions S."/>
        </authorList>
    </citation>
    <scope>NUCLEOTIDE SEQUENCE [LARGE SCALE GENOMIC DNA]</scope>
    <source>
        <strain evidence="1 2">ATCC 19403</strain>
    </source>
</reference>
<dbReference type="EMBL" id="LT630003">
    <property type="protein sequence ID" value="SEU04192.1"/>
    <property type="molecule type" value="Genomic_DNA"/>
</dbReference>
<keyword evidence="2" id="KW-1185">Reference proteome</keyword>